<keyword evidence="2" id="KW-1185">Reference proteome</keyword>
<evidence type="ECO:0008006" key="3">
    <source>
        <dbReference type="Google" id="ProtNLM"/>
    </source>
</evidence>
<proteinExistence type="predicted"/>
<name>A0ABW2DPF0_9BACT</name>
<accession>A0ABW2DPF0</accession>
<protein>
    <recommendedName>
        <fullName evidence="3">Outer membrane protein beta-barrel domain-containing protein</fullName>
    </recommendedName>
</protein>
<reference evidence="2" key="1">
    <citation type="journal article" date="2019" name="Int. J. Syst. Evol. Microbiol.">
        <title>The Global Catalogue of Microorganisms (GCM) 10K type strain sequencing project: providing services to taxonomists for standard genome sequencing and annotation.</title>
        <authorList>
            <consortium name="The Broad Institute Genomics Platform"/>
            <consortium name="The Broad Institute Genome Sequencing Center for Infectious Disease"/>
            <person name="Wu L."/>
            <person name="Ma J."/>
        </authorList>
    </citation>
    <scope>NUCLEOTIDE SEQUENCE [LARGE SCALE GENOMIC DNA]</scope>
    <source>
        <strain evidence="2">CGMCC 4.7393</strain>
    </source>
</reference>
<evidence type="ECO:0000313" key="2">
    <source>
        <dbReference type="Proteomes" id="UP001596405"/>
    </source>
</evidence>
<sequence>MKQLIVILIFLIGIPSAKAQDSVFIAKPRIYGQLGVIFPLPYKVVPAVNVAVVLETKENLAFGLRYYGYSYNHDVPASDNVSEKYIPEHVYEEANVSIGKVLPLQKNAFLTLSAGPSFVYYKMPYNVKKVPSPSNSWGGFFNYSIYEYEVIRHNMIGGSLRGDLALYPGKKVGLNFGGFFSFNQQMTLGGVDISLVIGKSLRE</sequence>
<comment type="caution">
    <text evidence="1">The sequence shown here is derived from an EMBL/GenBank/DDBJ whole genome shotgun (WGS) entry which is preliminary data.</text>
</comment>
<dbReference type="RefSeq" id="WP_066624449.1">
    <property type="nucleotide sequence ID" value="NZ_JBHSYQ010000008.1"/>
</dbReference>
<evidence type="ECO:0000313" key="1">
    <source>
        <dbReference type="EMBL" id="MFC6998953.1"/>
    </source>
</evidence>
<gene>
    <name evidence="1" type="ORF">ACFQHR_15045</name>
</gene>
<organism evidence="1 2">
    <name type="scientific">Rufibacter roseus</name>
    <dbReference type="NCBI Taxonomy" id="1567108"/>
    <lineage>
        <taxon>Bacteria</taxon>
        <taxon>Pseudomonadati</taxon>
        <taxon>Bacteroidota</taxon>
        <taxon>Cytophagia</taxon>
        <taxon>Cytophagales</taxon>
        <taxon>Hymenobacteraceae</taxon>
        <taxon>Rufibacter</taxon>
    </lineage>
</organism>
<dbReference type="Proteomes" id="UP001596405">
    <property type="component" value="Unassembled WGS sequence"/>
</dbReference>
<dbReference type="EMBL" id="JBHSYQ010000008">
    <property type="protein sequence ID" value="MFC6998953.1"/>
    <property type="molecule type" value="Genomic_DNA"/>
</dbReference>